<evidence type="ECO:0000313" key="2">
    <source>
        <dbReference type="Proteomes" id="UP000594873"/>
    </source>
</evidence>
<sequence length="55" mass="5610">MFNFKSDIQRVAVSVAGTFLLTTTFVGAAIGPARAIETTPLTTAAATPDAGRVNA</sequence>
<dbReference type="RefSeq" id="WP_200973008.1">
    <property type="nucleotide sequence ID" value="NZ_CP065592.1"/>
</dbReference>
<dbReference type="EMBL" id="CP065592">
    <property type="protein sequence ID" value="QPQ56148.1"/>
    <property type="molecule type" value="Genomic_DNA"/>
</dbReference>
<accession>A0A7T2GMA6</accession>
<evidence type="ECO:0000313" key="1">
    <source>
        <dbReference type="EMBL" id="QPQ56148.1"/>
    </source>
</evidence>
<dbReference type="Proteomes" id="UP000594873">
    <property type="component" value="Chromosome"/>
</dbReference>
<proteinExistence type="predicted"/>
<organism evidence="1 2">
    <name type="scientific">Allosphingosinicella flava</name>
    <dbReference type="NCBI Taxonomy" id="2771430"/>
    <lineage>
        <taxon>Bacteria</taxon>
        <taxon>Pseudomonadati</taxon>
        <taxon>Pseudomonadota</taxon>
        <taxon>Alphaproteobacteria</taxon>
        <taxon>Sphingomonadales</taxon>
        <taxon>Sphingomonadaceae</taxon>
        <taxon>Allosphingosinicella</taxon>
    </lineage>
</organism>
<dbReference type="AlphaFoldDB" id="A0A7T2GMA6"/>
<keyword evidence="2" id="KW-1185">Reference proteome</keyword>
<dbReference type="KEGG" id="sflv:IC614_06190"/>
<protein>
    <submittedName>
        <fullName evidence="1">Uncharacterized protein</fullName>
    </submittedName>
</protein>
<gene>
    <name evidence="1" type="ORF">IC614_06190</name>
</gene>
<reference evidence="1 2" key="1">
    <citation type="submission" date="2020-11" db="EMBL/GenBank/DDBJ databases">
        <title>Genome seq and assembly of Sphingosinicella sp.</title>
        <authorList>
            <person name="Chhetri G."/>
        </authorList>
    </citation>
    <scope>NUCLEOTIDE SEQUENCE [LARGE SCALE GENOMIC DNA]</scope>
    <source>
        <strain evidence="1 2">UDD2</strain>
    </source>
</reference>
<name>A0A7T2GMA6_9SPHN</name>